<evidence type="ECO:0000313" key="3">
    <source>
        <dbReference type="Proteomes" id="UP000054771"/>
    </source>
</evidence>
<proteinExistence type="predicted"/>
<protein>
    <recommendedName>
        <fullName evidence="1">Myb-like domain-containing protein</fullName>
    </recommendedName>
</protein>
<evidence type="ECO:0000259" key="1">
    <source>
        <dbReference type="PROSITE" id="PS50090"/>
    </source>
</evidence>
<keyword evidence="3" id="KW-1185">Reference proteome</keyword>
<dbReference type="Proteomes" id="UP000054771">
    <property type="component" value="Unassembled WGS sequence"/>
</dbReference>
<dbReference type="AlphaFoldDB" id="A0A0U5CR72"/>
<sequence length="244" mass="28331">MPVLISNGKQYRVPFMSLMNLKGGVREERLPYRVTAGASYYPAEVPLVAANNQALVETYYPYQPVGVIPRASGGRARTQTVLYTLPEAIPWTTDDDRLLRKLRASGVPWRRISTVMDDRPIEELKARWAGLRKRGHNLQEVYGLSKTAADDWYYELDDDEEEDRRVSFRRMRLEDSDDDDALSRQPKVKKVYYIDDEFTLDEVLLLHRIAADWRKDRWKTISSQFNDMTGRNITPARVKSVVED</sequence>
<dbReference type="InterPro" id="IPR001005">
    <property type="entry name" value="SANT/Myb"/>
</dbReference>
<dbReference type="EMBL" id="CDMC01000007">
    <property type="protein sequence ID" value="CEN62397.1"/>
    <property type="molecule type" value="Genomic_DNA"/>
</dbReference>
<evidence type="ECO:0000313" key="2">
    <source>
        <dbReference type="EMBL" id="CEN62397.1"/>
    </source>
</evidence>
<dbReference type="STRING" id="454130.A0A0U5CR72"/>
<dbReference type="OrthoDB" id="5427780at2759"/>
<accession>A0A0U5CR72</accession>
<organism evidence="2 3">
    <name type="scientific">Aspergillus calidoustus</name>
    <dbReference type="NCBI Taxonomy" id="454130"/>
    <lineage>
        <taxon>Eukaryota</taxon>
        <taxon>Fungi</taxon>
        <taxon>Dikarya</taxon>
        <taxon>Ascomycota</taxon>
        <taxon>Pezizomycotina</taxon>
        <taxon>Eurotiomycetes</taxon>
        <taxon>Eurotiomycetidae</taxon>
        <taxon>Eurotiales</taxon>
        <taxon>Aspergillaceae</taxon>
        <taxon>Aspergillus</taxon>
        <taxon>Aspergillus subgen. Nidulantes</taxon>
    </lineage>
</organism>
<feature type="domain" description="Myb-like" evidence="1">
    <location>
        <begin position="90"/>
        <end position="132"/>
    </location>
</feature>
<name>A0A0U5CR72_ASPCI</name>
<dbReference type="PROSITE" id="PS50090">
    <property type="entry name" value="MYB_LIKE"/>
    <property type="match status" value="1"/>
</dbReference>
<gene>
    <name evidence="2" type="ORF">ASPCAL09032</name>
</gene>
<reference evidence="3" key="1">
    <citation type="journal article" date="2016" name="Genome Announc.">
        <title>Draft genome sequences of fungus Aspergillus calidoustus.</title>
        <authorList>
            <person name="Horn F."/>
            <person name="Linde J."/>
            <person name="Mattern D.J."/>
            <person name="Walther G."/>
            <person name="Guthke R."/>
            <person name="Scherlach K."/>
            <person name="Martin K."/>
            <person name="Brakhage A.A."/>
            <person name="Petzke L."/>
            <person name="Valiante V."/>
        </authorList>
    </citation>
    <scope>NUCLEOTIDE SEQUENCE [LARGE SCALE GENOMIC DNA]</scope>
    <source>
        <strain evidence="3">SF006504</strain>
    </source>
</reference>
<dbReference type="OMA" id="TIAAKWE"/>
<dbReference type="CDD" id="cd00167">
    <property type="entry name" value="SANT"/>
    <property type="match status" value="1"/>
</dbReference>